<reference evidence="1 2" key="1">
    <citation type="submission" date="2023-07" db="EMBL/GenBank/DDBJ databases">
        <title>Sequencing the genomes of 1000 actinobacteria strains.</title>
        <authorList>
            <person name="Klenk H.-P."/>
        </authorList>
    </citation>
    <scope>NUCLEOTIDE SEQUENCE [LARGE SCALE GENOMIC DNA]</scope>
    <source>
        <strain evidence="1 2">DSM 14555</strain>
    </source>
</reference>
<dbReference type="RefSeq" id="WP_309797463.1">
    <property type="nucleotide sequence ID" value="NZ_BAAAHY010000001.1"/>
</dbReference>
<protein>
    <submittedName>
        <fullName evidence="1">Uncharacterized protein (DUF2126 family)</fullName>
    </submittedName>
</protein>
<accession>A0ABU1JAW4</accession>
<gene>
    <name evidence="1" type="ORF">JOE69_001517</name>
</gene>
<dbReference type="Proteomes" id="UP001185069">
    <property type="component" value="Unassembled WGS sequence"/>
</dbReference>
<keyword evidence="2" id="KW-1185">Reference proteome</keyword>
<dbReference type="EMBL" id="JAVDQF010000001">
    <property type="protein sequence ID" value="MDR6269279.1"/>
    <property type="molecule type" value="Genomic_DNA"/>
</dbReference>
<name>A0ABU1JAW4_9MICC</name>
<evidence type="ECO:0000313" key="1">
    <source>
        <dbReference type="EMBL" id="MDR6269279.1"/>
    </source>
</evidence>
<organism evidence="1 2">
    <name type="scientific">Arthrobacter russicus</name>
    <dbReference type="NCBI Taxonomy" id="172040"/>
    <lineage>
        <taxon>Bacteria</taxon>
        <taxon>Bacillati</taxon>
        <taxon>Actinomycetota</taxon>
        <taxon>Actinomycetes</taxon>
        <taxon>Micrococcales</taxon>
        <taxon>Micrococcaceae</taxon>
        <taxon>Arthrobacter</taxon>
    </lineage>
</organism>
<sequence length="125" mass="13086">MSAAADMSRTGQAGFTRITRTALNRVLTAVTADAFGLNPSQVKAHATDDAGRLAIAVSVPIAIPPLAAIASDASVLDRSGGDLWQRSETARRELGQRAEELTGSMVSRIDIELNNAILQGKATVQ</sequence>
<comment type="caution">
    <text evidence="1">The sequence shown here is derived from an EMBL/GenBank/DDBJ whole genome shotgun (WGS) entry which is preliminary data.</text>
</comment>
<proteinExistence type="predicted"/>
<evidence type="ECO:0000313" key="2">
    <source>
        <dbReference type="Proteomes" id="UP001185069"/>
    </source>
</evidence>